<dbReference type="InterPro" id="IPR041527">
    <property type="entry name" value="YhcG_N"/>
</dbReference>
<dbReference type="RefSeq" id="WP_212746782.1">
    <property type="nucleotide sequence ID" value="NZ_BAABZC010000001.1"/>
</dbReference>
<dbReference type="PANTHER" id="PTHR30547:SF0">
    <property type="entry name" value="BLR8175 PROTEIN"/>
    <property type="match status" value="1"/>
</dbReference>
<dbReference type="InterPro" id="IPR053148">
    <property type="entry name" value="PD-DEXK-like_domain"/>
</dbReference>
<accession>A0A6N2VMD2</accession>
<feature type="domain" description="YhcG PDDEXK nuclease" evidence="1">
    <location>
        <begin position="211"/>
        <end position="371"/>
    </location>
</feature>
<name>A0A6N2VMD2_9BACE</name>
<evidence type="ECO:0000259" key="2">
    <source>
        <dbReference type="Pfam" id="PF17761"/>
    </source>
</evidence>
<dbReference type="InterPro" id="IPR009362">
    <property type="entry name" value="YhcG_C"/>
</dbReference>
<reference evidence="3" key="1">
    <citation type="submission" date="2019-11" db="EMBL/GenBank/DDBJ databases">
        <authorList>
            <person name="Feng L."/>
        </authorList>
    </citation>
    <scope>NUCLEOTIDE SEQUENCE</scope>
    <source>
        <strain evidence="3">BintestinalisLFYP9</strain>
    </source>
</reference>
<dbReference type="InterPro" id="IPR011856">
    <property type="entry name" value="tRNA_endonuc-like_dom_sf"/>
</dbReference>
<gene>
    <name evidence="3" type="ORF">BILFYP9_02689</name>
</gene>
<protein>
    <recommendedName>
        <fullName evidence="4">DUF1016 family protein</fullName>
    </recommendedName>
</protein>
<evidence type="ECO:0008006" key="4">
    <source>
        <dbReference type="Google" id="ProtNLM"/>
    </source>
</evidence>
<proteinExistence type="predicted"/>
<dbReference type="GO" id="GO:0003676">
    <property type="term" value="F:nucleic acid binding"/>
    <property type="evidence" value="ECO:0007669"/>
    <property type="project" value="InterPro"/>
</dbReference>
<evidence type="ECO:0000259" key="1">
    <source>
        <dbReference type="Pfam" id="PF06250"/>
    </source>
</evidence>
<dbReference type="Pfam" id="PF17761">
    <property type="entry name" value="DUF1016_N"/>
    <property type="match status" value="1"/>
</dbReference>
<dbReference type="EMBL" id="CACRSU010000029">
    <property type="protein sequence ID" value="VYT30773.1"/>
    <property type="molecule type" value="Genomic_DNA"/>
</dbReference>
<sequence>MENKNNPMTNYGEAVETIKVAILQSQYMAAKAVNSSQLSLYYGAGQYVSQNSRKGFWGTSAIENISRQLQKELPGLRGFSAANIKFMRQFYEAWCNDIKSLTVVSETDKYDSLTTVSEIDANQLKNTNAIHEGVLFSDFLSLGFTHHMIIAREIKSTEERFFYIHQAVANKWNKFLLHEYIKEDLFHHQGILPNNFPNTISDTRSALKAIEMFKDEYLLDYINVEELMERDKEDIDEKIVEQAIVHNVKKFIMTFGRDFTFVGNQYHLEAFGIEHFPDLLFFNRELNALVCVELKKGEFKPAYLGQLTTYLRLLDDQIRKPHENPSIGIVLCKSANREYVEYVIQDYNKPMGVATYKTSSDMPEKLRNALPDTEELKKIL</sequence>
<feature type="domain" description="YhcG N-terminal" evidence="2">
    <location>
        <begin position="18"/>
        <end position="187"/>
    </location>
</feature>
<dbReference type="PANTHER" id="PTHR30547">
    <property type="entry name" value="UNCHARACTERIZED PROTEIN YHCG-RELATED"/>
    <property type="match status" value="1"/>
</dbReference>
<organism evidence="3">
    <name type="scientific">Bacteroides intestinalis</name>
    <dbReference type="NCBI Taxonomy" id="329854"/>
    <lineage>
        <taxon>Bacteria</taxon>
        <taxon>Pseudomonadati</taxon>
        <taxon>Bacteroidota</taxon>
        <taxon>Bacteroidia</taxon>
        <taxon>Bacteroidales</taxon>
        <taxon>Bacteroidaceae</taxon>
        <taxon>Bacteroides</taxon>
    </lineage>
</organism>
<dbReference type="Pfam" id="PF06250">
    <property type="entry name" value="YhcG_C"/>
    <property type="match status" value="1"/>
</dbReference>
<dbReference type="Gene3D" id="3.40.1350.10">
    <property type="match status" value="1"/>
</dbReference>
<evidence type="ECO:0000313" key="3">
    <source>
        <dbReference type="EMBL" id="VYT30773.1"/>
    </source>
</evidence>
<dbReference type="AlphaFoldDB" id="A0A6N2VMD2"/>